<comment type="caution">
    <text evidence="2">The sequence shown here is derived from an EMBL/GenBank/DDBJ whole genome shotgun (WGS) entry which is preliminary data.</text>
</comment>
<feature type="signal peptide" evidence="1">
    <location>
        <begin position="1"/>
        <end position="28"/>
    </location>
</feature>
<accession>A0ABV5E9P8</accession>
<protein>
    <recommendedName>
        <fullName evidence="4">Sensor domain-containing protein</fullName>
    </recommendedName>
</protein>
<sequence>MVGTTVHRRLTGCGLLVCTVLSLTSCTAASGGGGTGIQDLGLKAGARPSSPALTVTGSGGAALSSGDLKGYTVTTPAADETHTQQDVRVPEAACASVSYAFAGTVVGEPSAASVRQAARAGGVHTVTVALASYEVPAAETVLETLSASVDSCADGYALTVAGRQWRVTGLARQIAPPGTDQALAFGARIERDGDGVPVNVVVLRQGGAVVYLSATGSVPPEVVQAQLHKLP</sequence>
<dbReference type="Proteomes" id="UP001585080">
    <property type="component" value="Unassembled WGS sequence"/>
</dbReference>
<evidence type="ECO:0000256" key="1">
    <source>
        <dbReference type="SAM" id="SignalP"/>
    </source>
</evidence>
<evidence type="ECO:0008006" key="4">
    <source>
        <dbReference type="Google" id="ProtNLM"/>
    </source>
</evidence>
<evidence type="ECO:0000313" key="2">
    <source>
        <dbReference type="EMBL" id="MFB8773573.1"/>
    </source>
</evidence>
<evidence type="ECO:0000313" key="3">
    <source>
        <dbReference type="Proteomes" id="UP001585080"/>
    </source>
</evidence>
<organism evidence="2 3">
    <name type="scientific">Streptomyces broussonetiae</name>
    <dbReference type="NCBI Taxonomy" id="2686304"/>
    <lineage>
        <taxon>Bacteria</taxon>
        <taxon>Bacillati</taxon>
        <taxon>Actinomycetota</taxon>
        <taxon>Actinomycetes</taxon>
        <taxon>Kitasatosporales</taxon>
        <taxon>Streptomycetaceae</taxon>
        <taxon>Streptomyces</taxon>
    </lineage>
</organism>
<keyword evidence="1" id="KW-0732">Signal</keyword>
<keyword evidence="3" id="KW-1185">Reference proteome</keyword>
<reference evidence="2 3" key="1">
    <citation type="submission" date="2024-01" db="EMBL/GenBank/DDBJ databases">
        <title>Genome mining of biosynthetic gene clusters to explore secondary metabolites of Streptomyces sp.</title>
        <authorList>
            <person name="Baig A."/>
            <person name="Ajitkumar Shintre N."/>
            <person name="Kumar H."/>
            <person name="Anbarasu A."/>
            <person name="Ramaiah S."/>
        </authorList>
    </citation>
    <scope>NUCLEOTIDE SEQUENCE [LARGE SCALE GENOMIC DNA]</scope>
    <source>
        <strain evidence="2 3">A57</strain>
    </source>
</reference>
<feature type="chain" id="PRO_5046319149" description="Sensor domain-containing protein" evidence="1">
    <location>
        <begin position="29"/>
        <end position="231"/>
    </location>
</feature>
<dbReference type="EMBL" id="JAYMRP010000009">
    <property type="protein sequence ID" value="MFB8773573.1"/>
    <property type="molecule type" value="Genomic_DNA"/>
</dbReference>
<dbReference type="RefSeq" id="WP_376732404.1">
    <property type="nucleotide sequence ID" value="NZ_JAYMRP010000009.1"/>
</dbReference>
<name>A0ABV5E9P8_9ACTN</name>
<gene>
    <name evidence="2" type="ORF">VSS16_12655</name>
</gene>
<proteinExistence type="predicted"/>